<gene>
    <name evidence="7 8" type="primary">lgt</name>
    <name evidence="8" type="ORF">K227x_28590</name>
</gene>
<dbReference type="KEGG" id="rlc:K227x_28590"/>
<keyword evidence="4 7" id="KW-0812">Transmembrane</keyword>
<keyword evidence="5 7" id="KW-1133">Transmembrane helix</keyword>
<keyword evidence="3 7" id="KW-0808">Transferase</keyword>
<evidence type="ECO:0000256" key="6">
    <source>
        <dbReference type="ARBA" id="ARBA00023136"/>
    </source>
</evidence>
<feature type="transmembrane region" description="Helical" evidence="7">
    <location>
        <begin position="90"/>
        <end position="111"/>
    </location>
</feature>
<dbReference type="GO" id="GO:0008961">
    <property type="term" value="F:phosphatidylglycerol-prolipoprotein diacylglyceryl transferase activity"/>
    <property type="evidence" value="ECO:0007669"/>
    <property type="project" value="UniProtKB-UniRule"/>
</dbReference>
<evidence type="ECO:0000256" key="1">
    <source>
        <dbReference type="ARBA" id="ARBA00007150"/>
    </source>
</evidence>
<dbReference type="Proteomes" id="UP000318538">
    <property type="component" value="Chromosome"/>
</dbReference>
<organism evidence="8 9">
    <name type="scientific">Rubripirellula lacrimiformis</name>
    <dbReference type="NCBI Taxonomy" id="1930273"/>
    <lineage>
        <taxon>Bacteria</taxon>
        <taxon>Pseudomonadati</taxon>
        <taxon>Planctomycetota</taxon>
        <taxon>Planctomycetia</taxon>
        <taxon>Pirellulales</taxon>
        <taxon>Pirellulaceae</taxon>
        <taxon>Rubripirellula</taxon>
    </lineage>
</organism>
<evidence type="ECO:0000313" key="8">
    <source>
        <dbReference type="EMBL" id="QDT04468.1"/>
    </source>
</evidence>
<feature type="transmembrane region" description="Helical" evidence="7">
    <location>
        <begin position="156"/>
        <end position="176"/>
    </location>
</feature>
<keyword evidence="8" id="KW-0328">Glycosyltransferase</keyword>
<dbReference type="AlphaFoldDB" id="A0A517NBT4"/>
<feature type="transmembrane region" description="Helical" evidence="7">
    <location>
        <begin position="53"/>
        <end position="78"/>
    </location>
</feature>
<dbReference type="InterPro" id="IPR001640">
    <property type="entry name" value="Lgt"/>
</dbReference>
<feature type="transmembrane region" description="Helical" evidence="7">
    <location>
        <begin position="369"/>
        <end position="388"/>
    </location>
</feature>
<comment type="catalytic activity">
    <reaction evidence="7">
        <text>L-cysteinyl-[prolipoprotein] + a 1,2-diacyl-sn-glycero-3-phospho-(1'-sn-glycerol) = an S-1,2-diacyl-sn-glyceryl-L-cysteinyl-[prolipoprotein] + sn-glycerol 1-phosphate + H(+)</text>
        <dbReference type="Rhea" id="RHEA:56712"/>
        <dbReference type="Rhea" id="RHEA-COMP:14679"/>
        <dbReference type="Rhea" id="RHEA-COMP:14680"/>
        <dbReference type="ChEBI" id="CHEBI:15378"/>
        <dbReference type="ChEBI" id="CHEBI:29950"/>
        <dbReference type="ChEBI" id="CHEBI:57685"/>
        <dbReference type="ChEBI" id="CHEBI:64716"/>
        <dbReference type="ChEBI" id="CHEBI:140658"/>
        <dbReference type="EC" id="2.5.1.145"/>
    </reaction>
</comment>
<accession>A0A517NBT4</accession>
<dbReference type="PANTHER" id="PTHR30589">
    <property type="entry name" value="PROLIPOPROTEIN DIACYLGLYCERYL TRANSFERASE"/>
    <property type="match status" value="1"/>
</dbReference>
<dbReference type="EMBL" id="CP036525">
    <property type="protein sequence ID" value="QDT04468.1"/>
    <property type="molecule type" value="Genomic_DNA"/>
</dbReference>
<sequence length="466" mass="50821">MATDDPRLWAAPDGAAQRGESSTNFVNFEPADTAFVRRIDCMRRTLLLIPHEIAGLPVFGFGWLLILLAIGLVARIVIGKVRGQSPGKILATEGLLWAIAAIAVTVVLPRVELHNLDGDPVGMAIRGYGVMLLLGVGSAIWLAAYRARRYGIDPDMIYSIAPWAFFGGIFGARAFFVAQYHRQFIGDTFFETVGNMLRFTEGGLVVYGSFIGGSLAVTYFLIRHKLPVLKFGDVIVPCMFLGVFFGRIGCVMNGCCYGGRCEEGPMALQFPPGAKVYQDQLFDGQLLGFSYDAETREITSVREGSLADQAGIRVGGRLNELNDDRSEWKSAPRDIPAEDVPTGVVVTVDGRRHRWSADQLPNQALPVQAAQVISSISSLVLCLALCGLSRFDFRTGTIMLLGFASYAVLRFVLELIRVDEAGQFGTNLSISQWVSIVVFSLSLGGLAWLYRSSKTAALRSETSPNR</sequence>
<keyword evidence="6 7" id="KW-0472">Membrane</keyword>
<evidence type="ECO:0000256" key="3">
    <source>
        <dbReference type="ARBA" id="ARBA00022679"/>
    </source>
</evidence>
<feature type="transmembrane region" description="Helical" evidence="7">
    <location>
        <begin position="123"/>
        <end position="144"/>
    </location>
</feature>
<feature type="transmembrane region" description="Helical" evidence="7">
    <location>
        <begin position="204"/>
        <end position="222"/>
    </location>
</feature>
<name>A0A517NBT4_9BACT</name>
<comment type="function">
    <text evidence="7">Catalyzes the transfer of the diacylglyceryl group from phosphatidylglycerol to the sulfhydryl group of the N-terminal cysteine of a prolipoprotein, the first step in the formation of mature lipoproteins.</text>
</comment>
<protein>
    <recommendedName>
        <fullName evidence="7">Phosphatidylglycerol--prolipoprotein diacylglyceryl transferase</fullName>
        <ecNumber evidence="7">2.5.1.145</ecNumber>
    </recommendedName>
</protein>
<comment type="pathway">
    <text evidence="7">Protein modification; lipoprotein biosynthesis (diacylglyceryl transfer).</text>
</comment>
<reference evidence="8 9" key="1">
    <citation type="submission" date="2019-02" db="EMBL/GenBank/DDBJ databases">
        <title>Deep-cultivation of Planctomycetes and their phenomic and genomic characterization uncovers novel biology.</title>
        <authorList>
            <person name="Wiegand S."/>
            <person name="Jogler M."/>
            <person name="Boedeker C."/>
            <person name="Pinto D."/>
            <person name="Vollmers J."/>
            <person name="Rivas-Marin E."/>
            <person name="Kohn T."/>
            <person name="Peeters S.H."/>
            <person name="Heuer A."/>
            <person name="Rast P."/>
            <person name="Oberbeckmann S."/>
            <person name="Bunk B."/>
            <person name="Jeske O."/>
            <person name="Meyerdierks A."/>
            <person name="Storesund J.E."/>
            <person name="Kallscheuer N."/>
            <person name="Luecker S."/>
            <person name="Lage O.M."/>
            <person name="Pohl T."/>
            <person name="Merkel B.J."/>
            <person name="Hornburger P."/>
            <person name="Mueller R.-W."/>
            <person name="Bruemmer F."/>
            <person name="Labrenz M."/>
            <person name="Spormann A.M."/>
            <person name="Op den Camp H."/>
            <person name="Overmann J."/>
            <person name="Amann R."/>
            <person name="Jetten M.S.M."/>
            <person name="Mascher T."/>
            <person name="Medema M.H."/>
            <person name="Devos D.P."/>
            <person name="Kaster A.-K."/>
            <person name="Ovreas L."/>
            <person name="Rohde M."/>
            <person name="Galperin M.Y."/>
            <person name="Jogler C."/>
        </authorList>
    </citation>
    <scope>NUCLEOTIDE SEQUENCE [LARGE SCALE GENOMIC DNA]</scope>
    <source>
        <strain evidence="8 9">K22_7</strain>
    </source>
</reference>
<comment type="similarity">
    <text evidence="1 7">Belongs to the Lgt family.</text>
</comment>
<evidence type="ECO:0000256" key="4">
    <source>
        <dbReference type="ARBA" id="ARBA00022692"/>
    </source>
</evidence>
<evidence type="ECO:0000313" key="9">
    <source>
        <dbReference type="Proteomes" id="UP000318538"/>
    </source>
</evidence>
<keyword evidence="9" id="KW-1185">Reference proteome</keyword>
<evidence type="ECO:0000256" key="7">
    <source>
        <dbReference type="HAMAP-Rule" id="MF_01147"/>
    </source>
</evidence>
<dbReference type="PANTHER" id="PTHR30589:SF0">
    <property type="entry name" value="PHOSPHATIDYLGLYCEROL--PROLIPOPROTEIN DIACYLGLYCERYL TRANSFERASE"/>
    <property type="match status" value="1"/>
</dbReference>
<dbReference type="Pfam" id="PF01790">
    <property type="entry name" value="LGT"/>
    <property type="match status" value="1"/>
</dbReference>
<feature type="transmembrane region" description="Helical" evidence="7">
    <location>
        <begin position="400"/>
        <end position="418"/>
    </location>
</feature>
<dbReference type="UniPathway" id="UPA00664"/>
<evidence type="ECO:0000256" key="5">
    <source>
        <dbReference type="ARBA" id="ARBA00022989"/>
    </source>
</evidence>
<feature type="transmembrane region" description="Helical" evidence="7">
    <location>
        <begin position="234"/>
        <end position="254"/>
    </location>
</feature>
<comment type="subcellular location">
    <subcellularLocation>
        <location evidence="7">Cell membrane</location>
        <topology evidence="7">Multi-pass membrane protein</topology>
    </subcellularLocation>
</comment>
<feature type="binding site" evidence="7">
    <location>
        <position position="247"/>
    </location>
    <ligand>
        <name>a 1,2-diacyl-sn-glycero-3-phospho-(1'-sn-glycerol)</name>
        <dbReference type="ChEBI" id="CHEBI:64716"/>
    </ligand>
</feature>
<dbReference type="HAMAP" id="MF_01147">
    <property type="entry name" value="Lgt"/>
    <property type="match status" value="1"/>
</dbReference>
<dbReference type="EC" id="2.5.1.145" evidence="7"/>
<dbReference type="GO" id="GO:0042158">
    <property type="term" value="P:lipoprotein biosynthetic process"/>
    <property type="evidence" value="ECO:0007669"/>
    <property type="project" value="UniProtKB-UniRule"/>
</dbReference>
<evidence type="ECO:0000256" key="2">
    <source>
        <dbReference type="ARBA" id="ARBA00022475"/>
    </source>
</evidence>
<feature type="transmembrane region" description="Helical" evidence="7">
    <location>
        <begin position="430"/>
        <end position="450"/>
    </location>
</feature>
<keyword evidence="8" id="KW-0449">Lipoprotein</keyword>
<dbReference type="GO" id="GO:0005886">
    <property type="term" value="C:plasma membrane"/>
    <property type="evidence" value="ECO:0007669"/>
    <property type="project" value="UniProtKB-SubCell"/>
</dbReference>
<keyword evidence="2 7" id="KW-1003">Cell membrane</keyword>
<dbReference type="OrthoDB" id="871140at2"/>
<proteinExistence type="inferred from homology"/>